<proteinExistence type="predicted"/>
<name>X1VP00_9ZZZZ</name>
<dbReference type="PANTHER" id="PTHR43584:SF8">
    <property type="entry name" value="N-ACETYLMURAMATE ALPHA-1-PHOSPHATE URIDYLYLTRANSFERASE"/>
    <property type="match status" value="1"/>
</dbReference>
<dbReference type="PANTHER" id="PTHR43584">
    <property type="entry name" value="NUCLEOTIDYL TRANSFERASE"/>
    <property type="match status" value="1"/>
</dbReference>
<dbReference type="SUPFAM" id="SSF53448">
    <property type="entry name" value="Nucleotide-diphospho-sugar transferases"/>
    <property type="match status" value="1"/>
</dbReference>
<gene>
    <name evidence="3" type="ORF">S12H4_49244</name>
</gene>
<feature type="non-terminal residue" evidence="3">
    <location>
        <position position="1"/>
    </location>
</feature>
<accession>X1VP00</accession>
<dbReference type="EMBL" id="BARW01030875">
    <property type="protein sequence ID" value="GAJ10625.1"/>
    <property type="molecule type" value="Genomic_DNA"/>
</dbReference>
<dbReference type="Gene3D" id="3.90.550.10">
    <property type="entry name" value="Spore Coat Polysaccharide Biosynthesis Protein SpsA, Chain A"/>
    <property type="match status" value="1"/>
</dbReference>
<sequence length="179" mass="20881">IIVVGYKHYLIRERFPRLTYVYNREYAQTSTAKSLLIALNKIKGADVLWMNGDVFFDEDVLKLLVDCKNSCCLVDNKECGEEEIKYSLDKQGYIKGLSKQVKEAKGEALGINSIKKEDLELFKKELENVNNNDYFEKAFENLTLNNKIKLMPVNIGRLFCHEIDFPEDLKKVKKYIRKK</sequence>
<dbReference type="GO" id="GO:0016779">
    <property type="term" value="F:nucleotidyltransferase activity"/>
    <property type="evidence" value="ECO:0007669"/>
    <property type="project" value="UniProtKB-KW"/>
</dbReference>
<comment type="caution">
    <text evidence="3">The sequence shown here is derived from an EMBL/GenBank/DDBJ whole genome shotgun (WGS) entry which is preliminary data.</text>
</comment>
<evidence type="ECO:0000313" key="3">
    <source>
        <dbReference type="EMBL" id="GAJ10625.1"/>
    </source>
</evidence>
<keyword evidence="2" id="KW-0548">Nucleotidyltransferase</keyword>
<evidence type="ECO:0000256" key="2">
    <source>
        <dbReference type="ARBA" id="ARBA00022695"/>
    </source>
</evidence>
<dbReference type="AlphaFoldDB" id="X1VP00"/>
<protein>
    <recommendedName>
        <fullName evidence="4">MobA-like NTP transferase domain-containing protein</fullName>
    </recommendedName>
</protein>
<dbReference type="InterPro" id="IPR050065">
    <property type="entry name" value="GlmU-like"/>
</dbReference>
<keyword evidence="1" id="KW-0808">Transferase</keyword>
<reference evidence="3" key="1">
    <citation type="journal article" date="2014" name="Front. Microbiol.">
        <title>High frequency of phylogenetically diverse reductive dehalogenase-homologous genes in deep subseafloor sedimentary metagenomes.</title>
        <authorList>
            <person name="Kawai M."/>
            <person name="Futagami T."/>
            <person name="Toyoda A."/>
            <person name="Takaki Y."/>
            <person name="Nishi S."/>
            <person name="Hori S."/>
            <person name="Arai W."/>
            <person name="Tsubouchi T."/>
            <person name="Morono Y."/>
            <person name="Uchiyama I."/>
            <person name="Ito T."/>
            <person name="Fujiyama A."/>
            <person name="Inagaki F."/>
            <person name="Takami H."/>
        </authorList>
    </citation>
    <scope>NUCLEOTIDE SEQUENCE</scope>
    <source>
        <strain evidence="3">Expedition CK06-06</strain>
    </source>
</reference>
<evidence type="ECO:0008006" key="4">
    <source>
        <dbReference type="Google" id="ProtNLM"/>
    </source>
</evidence>
<dbReference type="InterPro" id="IPR029044">
    <property type="entry name" value="Nucleotide-diphossugar_trans"/>
</dbReference>
<evidence type="ECO:0000256" key="1">
    <source>
        <dbReference type="ARBA" id="ARBA00022679"/>
    </source>
</evidence>
<organism evidence="3">
    <name type="scientific">marine sediment metagenome</name>
    <dbReference type="NCBI Taxonomy" id="412755"/>
    <lineage>
        <taxon>unclassified sequences</taxon>
        <taxon>metagenomes</taxon>
        <taxon>ecological metagenomes</taxon>
    </lineage>
</organism>